<organism evidence="1 2">
    <name type="scientific">Phakopsora pachyrhizi</name>
    <name type="common">Asian soybean rust disease fungus</name>
    <dbReference type="NCBI Taxonomy" id="170000"/>
    <lineage>
        <taxon>Eukaryota</taxon>
        <taxon>Fungi</taxon>
        <taxon>Dikarya</taxon>
        <taxon>Basidiomycota</taxon>
        <taxon>Pucciniomycotina</taxon>
        <taxon>Pucciniomycetes</taxon>
        <taxon>Pucciniales</taxon>
        <taxon>Phakopsoraceae</taxon>
        <taxon>Phakopsora</taxon>
    </lineage>
</organism>
<dbReference type="AlphaFoldDB" id="A0AAV0AI00"/>
<proteinExistence type="predicted"/>
<accession>A0AAV0AI00</accession>
<sequence>MSWKEMQMLKTGVEETSEEAVVVVAFEPKAEGWKWGDALELGDELEGDADVEDGKALGGDFNGFSSLDSFANMSKSKRASWRPIGITSTRQEDNFWLMRVKVGDHPARKPVGSLDHDQRIVGWQDEIRDW</sequence>
<evidence type="ECO:0000313" key="2">
    <source>
        <dbReference type="Proteomes" id="UP001153365"/>
    </source>
</evidence>
<reference evidence="1" key="1">
    <citation type="submission" date="2022-06" db="EMBL/GenBank/DDBJ databases">
        <authorList>
            <consortium name="SYNGENTA / RWTH Aachen University"/>
        </authorList>
    </citation>
    <scope>NUCLEOTIDE SEQUENCE</scope>
</reference>
<evidence type="ECO:0000313" key="1">
    <source>
        <dbReference type="EMBL" id="CAH7667842.1"/>
    </source>
</evidence>
<protein>
    <submittedName>
        <fullName evidence="1">Uncharacterized protein</fullName>
    </submittedName>
</protein>
<gene>
    <name evidence="1" type="ORF">PPACK8108_LOCUS2276</name>
</gene>
<keyword evidence="2" id="KW-1185">Reference proteome</keyword>
<comment type="caution">
    <text evidence="1">The sequence shown here is derived from an EMBL/GenBank/DDBJ whole genome shotgun (WGS) entry which is preliminary data.</text>
</comment>
<dbReference type="EMBL" id="CALTRL010000395">
    <property type="protein sequence ID" value="CAH7667842.1"/>
    <property type="molecule type" value="Genomic_DNA"/>
</dbReference>
<name>A0AAV0AI00_PHAPC</name>
<dbReference type="Proteomes" id="UP001153365">
    <property type="component" value="Unassembled WGS sequence"/>
</dbReference>